<accession>B5EHY8</accession>
<dbReference type="STRING" id="404380.Gbem_2783"/>
<name>B5EHY8_CITBB</name>
<proteinExistence type="predicted"/>
<dbReference type="AlphaFoldDB" id="B5EHY8"/>
<dbReference type="OrthoDB" id="5957809at2"/>
<keyword evidence="2" id="KW-1185">Reference proteome</keyword>
<dbReference type="HOGENOM" id="CLU_1728766_0_0_7"/>
<dbReference type="Proteomes" id="UP000008825">
    <property type="component" value="Chromosome"/>
</dbReference>
<protein>
    <submittedName>
        <fullName evidence="1">Uncharacterized protein</fullName>
    </submittedName>
</protein>
<gene>
    <name evidence="1" type="ordered locus">Gbem_2783</name>
</gene>
<dbReference type="EMBL" id="CP001124">
    <property type="protein sequence ID" value="ACH39787.1"/>
    <property type="molecule type" value="Genomic_DNA"/>
</dbReference>
<dbReference type="KEGG" id="gbm:Gbem_2783"/>
<evidence type="ECO:0000313" key="1">
    <source>
        <dbReference type="EMBL" id="ACH39787.1"/>
    </source>
</evidence>
<sequence length="176" mass="20235">MALLRSLIIESIIFFILVLTEANGSYGKEGLATLEGRWQVVGVRIDETLMRTPNYNINDPALMGRWIKITKNKITTNLPEKSKCQTPSIKAETSTISDLINLTMGRTDYNQDEPNKFRLPENPNEKREVLWVTCTEGDIGPDYPFGPENYNWIARLSDNKLALRWYDNTILLLKRQ</sequence>
<dbReference type="RefSeq" id="WP_012531213.1">
    <property type="nucleotide sequence ID" value="NC_011146.1"/>
</dbReference>
<reference evidence="1 2" key="1">
    <citation type="submission" date="2008-07" db="EMBL/GenBank/DDBJ databases">
        <title>Complete sequence of Geobacter bemidjiensis BEM.</title>
        <authorList>
            <consortium name="US DOE Joint Genome Institute"/>
            <person name="Lucas S."/>
            <person name="Copeland A."/>
            <person name="Lapidus A."/>
            <person name="Glavina del Rio T."/>
            <person name="Dalin E."/>
            <person name="Tice H."/>
            <person name="Bruce D."/>
            <person name="Goodwin L."/>
            <person name="Pitluck S."/>
            <person name="Kiss H."/>
            <person name="Brettin T."/>
            <person name="Detter J.C."/>
            <person name="Han C."/>
            <person name="Kuske C.R."/>
            <person name="Schmutz J."/>
            <person name="Larimer F."/>
            <person name="Land M."/>
            <person name="Hauser L."/>
            <person name="Kyrpides N."/>
            <person name="Lykidis A."/>
            <person name="Lovley D."/>
            <person name="Richardson P."/>
        </authorList>
    </citation>
    <scope>NUCLEOTIDE SEQUENCE [LARGE SCALE GENOMIC DNA]</scope>
    <source>
        <strain evidence="2">ATCC BAA-1014 / DSM 16622 / JCM 12645 / Bem</strain>
    </source>
</reference>
<reference evidence="1 2" key="2">
    <citation type="journal article" date="2010" name="BMC Genomics">
        <title>The genome of Geobacter bemidjiensis, exemplar for the subsurface clade of Geobacter species that predominate in Fe(III)-reducing subsurface environments.</title>
        <authorList>
            <person name="Aklujkar M."/>
            <person name="Young N.D."/>
            <person name="Holmes D."/>
            <person name="Chavan M."/>
            <person name="Risso C."/>
            <person name="Kiss H.E."/>
            <person name="Han C.S."/>
            <person name="Land M.L."/>
            <person name="Lovley D.R."/>
        </authorList>
    </citation>
    <scope>NUCLEOTIDE SEQUENCE [LARGE SCALE GENOMIC DNA]</scope>
    <source>
        <strain evidence="2">ATCC BAA-1014 / DSM 16622 / JCM 12645 / Bem</strain>
    </source>
</reference>
<evidence type="ECO:0000313" key="2">
    <source>
        <dbReference type="Proteomes" id="UP000008825"/>
    </source>
</evidence>
<organism evidence="1 2">
    <name type="scientific">Citrifermentans bemidjiense (strain ATCC BAA-1014 / DSM 16622 / JCM 12645 / Bem)</name>
    <name type="common">Geobacter bemidjiensis</name>
    <dbReference type="NCBI Taxonomy" id="404380"/>
    <lineage>
        <taxon>Bacteria</taxon>
        <taxon>Pseudomonadati</taxon>
        <taxon>Thermodesulfobacteriota</taxon>
        <taxon>Desulfuromonadia</taxon>
        <taxon>Geobacterales</taxon>
        <taxon>Geobacteraceae</taxon>
        <taxon>Citrifermentans</taxon>
    </lineage>
</organism>